<dbReference type="RefSeq" id="WP_002775093.1">
    <property type="nucleotide sequence ID" value="NZ_JH597773.1"/>
</dbReference>
<name>H2CAP5_9LEPT</name>
<keyword evidence="3 4" id="KW-0687">Ribonucleoprotein</keyword>
<keyword evidence="2 4" id="KW-0689">Ribosomal protein</keyword>
<dbReference type="PROSITE" id="PS00475">
    <property type="entry name" value="RIBOSOMAL_L15"/>
    <property type="match status" value="1"/>
</dbReference>
<dbReference type="HOGENOM" id="CLU_055188_4_2_12"/>
<keyword evidence="4" id="KW-0694">RNA-binding</keyword>
<comment type="similarity">
    <text evidence="1 4 5">Belongs to the universal ribosomal protein uL15 family.</text>
</comment>
<dbReference type="AlphaFoldDB" id="H2CAP5"/>
<feature type="domain" description="Large ribosomal subunit protein uL15/eL18" evidence="7">
    <location>
        <begin position="98"/>
        <end position="165"/>
    </location>
</feature>
<dbReference type="InterPro" id="IPR036227">
    <property type="entry name" value="Ribosomal_uL15/eL18_sf"/>
</dbReference>
<dbReference type="EMBL" id="JH597773">
    <property type="protein sequence ID" value="EHQ08423.1"/>
    <property type="molecule type" value="Genomic_DNA"/>
</dbReference>
<evidence type="ECO:0000313" key="8">
    <source>
        <dbReference type="EMBL" id="EHQ08423.1"/>
    </source>
</evidence>
<evidence type="ECO:0000256" key="1">
    <source>
        <dbReference type="ARBA" id="ARBA00007320"/>
    </source>
</evidence>
<dbReference type="GO" id="GO:0022625">
    <property type="term" value="C:cytosolic large ribosomal subunit"/>
    <property type="evidence" value="ECO:0007669"/>
    <property type="project" value="TreeGrafter"/>
</dbReference>
<dbReference type="InterPro" id="IPR030878">
    <property type="entry name" value="Ribosomal_uL15"/>
</dbReference>
<dbReference type="HAMAP" id="MF_01341">
    <property type="entry name" value="Ribosomal_uL15"/>
    <property type="match status" value="1"/>
</dbReference>
<evidence type="ECO:0000256" key="3">
    <source>
        <dbReference type="ARBA" id="ARBA00023274"/>
    </source>
</evidence>
<evidence type="ECO:0000256" key="6">
    <source>
        <dbReference type="SAM" id="MobiDB-lite"/>
    </source>
</evidence>
<evidence type="ECO:0000256" key="2">
    <source>
        <dbReference type="ARBA" id="ARBA00022980"/>
    </source>
</evidence>
<evidence type="ECO:0000256" key="5">
    <source>
        <dbReference type="RuleBase" id="RU003888"/>
    </source>
</evidence>
<protein>
    <recommendedName>
        <fullName evidence="4">Large ribosomal subunit protein uL15</fullName>
    </recommendedName>
</protein>
<feature type="region of interest" description="Disordered" evidence="6">
    <location>
        <begin position="1"/>
        <end position="78"/>
    </location>
</feature>
<sequence>MADSLDLTSVMPEKKRSVKKRRVEHTQLSPVPGTKKKRKRVGRGHATGSGKTSGRGHKGQKARTGYSHKAGFEGGQNPLYKRVPKRGFTNIFKQEFQLVNLWLLAKHGISGEVTLEQLKEKKIIRRTDVPVKVLGHGEISSKVVLTVHAASSEAIEKIKKAGGEVKLIGAE</sequence>
<feature type="compositionally biased region" description="Basic residues" evidence="6">
    <location>
        <begin position="34"/>
        <end position="43"/>
    </location>
</feature>
<dbReference type="GO" id="GO:0003735">
    <property type="term" value="F:structural constituent of ribosome"/>
    <property type="evidence" value="ECO:0007669"/>
    <property type="project" value="InterPro"/>
</dbReference>
<dbReference type="GO" id="GO:0006412">
    <property type="term" value="P:translation"/>
    <property type="evidence" value="ECO:0007669"/>
    <property type="project" value="UniProtKB-UniRule"/>
</dbReference>
<dbReference type="PANTHER" id="PTHR12934">
    <property type="entry name" value="50S RIBOSOMAL PROTEIN L15"/>
    <property type="match status" value="1"/>
</dbReference>
<dbReference type="SUPFAM" id="SSF52080">
    <property type="entry name" value="Ribosomal proteins L15p and L18e"/>
    <property type="match status" value="1"/>
</dbReference>
<comment type="subunit">
    <text evidence="4">Part of the 50S ribosomal subunit.</text>
</comment>
<reference evidence="8 9" key="1">
    <citation type="submission" date="2011-10" db="EMBL/GenBank/DDBJ databases">
        <title>The Improved High-Quality Draft genome of Leptonema illini DSM 21528.</title>
        <authorList>
            <consortium name="US DOE Joint Genome Institute (JGI-PGF)"/>
            <person name="Lucas S."/>
            <person name="Copeland A."/>
            <person name="Lapidus A."/>
            <person name="Glavina del Rio T."/>
            <person name="Dalin E."/>
            <person name="Tice H."/>
            <person name="Bruce D."/>
            <person name="Goodwin L."/>
            <person name="Pitluck S."/>
            <person name="Peters L."/>
            <person name="Mikhailova N."/>
            <person name="Held B."/>
            <person name="Kyrpides N."/>
            <person name="Mavromatis K."/>
            <person name="Ivanova N."/>
            <person name="Markowitz V."/>
            <person name="Cheng J.-F."/>
            <person name="Hugenholtz P."/>
            <person name="Woyke T."/>
            <person name="Wu D."/>
            <person name="Gronow S."/>
            <person name="Wellnitz S."/>
            <person name="Brambilla E.-M."/>
            <person name="Klenk H.-P."/>
            <person name="Eisen J.A."/>
        </authorList>
    </citation>
    <scope>NUCLEOTIDE SEQUENCE [LARGE SCALE GENOMIC DNA]</scope>
    <source>
        <strain evidence="8 9">DSM 21528</strain>
    </source>
</reference>
<dbReference type="GO" id="GO:0019843">
    <property type="term" value="F:rRNA binding"/>
    <property type="evidence" value="ECO:0007669"/>
    <property type="project" value="UniProtKB-UniRule"/>
</dbReference>
<comment type="function">
    <text evidence="4">Binds to the 23S rRNA.</text>
</comment>
<keyword evidence="9" id="KW-1185">Reference proteome</keyword>
<dbReference type="NCBIfam" id="TIGR01071">
    <property type="entry name" value="rplO_bact"/>
    <property type="match status" value="1"/>
</dbReference>
<proteinExistence type="inferred from homology"/>
<dbReference type="PANTHER" id="PTHR12934:SF11">
    <property type="entry name" value="LARGE RIBOSOMAL SUBUNIT PROTEIN UL15M"/>
    <property type="match status" value="1"/>
</dbReference>
<accession>H2CAP5</accession>
<evidence type="ECO:0000259" key="7">
    <source>
        <dbReference type="Pfam" id="PF00828"/>
    </source>
</evidence>
<dbReference type="Pfam" id="PF00828">
    <property type="entry name" value="Ribosomal_L27A"/>
    <property type="match status" value="1"/>
</dbReference>
<dbReference type="InterPro" id="IPR021131">
    <property type="entry name" value="Ribosomal_uL15/eL18"/>
</dbReference>
<keyword evidence="4" id="KW-0699">rRNA-binding</keyword>
<gene>
    <name evidence="4" type="primary">rplO</name>
    <name evidence="8" type="ORF">Lepil_3768</name>
</gene>
<organism evidence="8 9">
    <name type="scientific">Leptonema illini DSM 21528</name>
    <dbReference type="NCBI Taxonomy" id="929563"/>
    <lineage>
        <taxon>Bacteria</taxon>
        <taxon>Pseudomonadati</taxon>
        <taxon>Spirochaetota</taxon>
        <taxon>Spirochaetia</taxon>
        <taxon>Leptospirales</taxon>
        <taxon>Leptospiraceae</taxon>
        <taxon>Leptonema</taxon>
    </lineage>
</organism>
<dbReference type="InterPro" id="IPR001196">
    <property type="entry name" value="Ribosomal_uL15_CS"/>
</dbReference>
<dbReference type="STRING" id="183.GCA_002009735_02730"/>
<dbReference type="Proteomes" id="UP000005737">
    <property type="component" value="Unassembled WGS sequence"/>
</dbReference>
<evidence type="ECO:0000313" key="9">
    <source>
        <dbReference type="Proteomes" id="UP000005737"/>
    </source>
</evidence>
<dbReference type="Gene3D" id="3.100.10.10">
    <property type="match status" value="1"/>
</dbReference>
<evidence type="ECO:0000256" key="4">
    <source>
        <dbReference type="HAMAP-Rule" id="MF_01341"/>
    </source>
</evidence>
<dbReference type="InterPro" id="IPR005749">
    <property type="entry name" value="Ribosomal_uL15_bac-type"/>
</dbReference>